<dbReference type="SMART" id="SM00256">
    <property type="entry name" value="FBOX"/>
    <property type="match status" value="1"/>
</dbReference>
<dbReference type="InterPro" id="IPR050796">
    <property type="entry name" value="SCF_F-box_component"/>
</dbReference>
<dbReference type="InterPro" id="IPR001810">
    <property type="entry name" value="F-box_dom"/>
</dbReference>
<organism evidence="2 3">
    <name type="scientific">Arabidopsis thaliana</name>
    <name type="common">Mouse-ear cress</name>
    <dbReference type="NCBI Taxonomy" id="3702"/>
    <lineage>
        <taxon>Eukaryota</taxon>
        <taxon>Viridiplantae</taxon>
        <taxon>Streptophyta</taxon>
        <taxon>Embryophyta</taxon>
        <taxon>Tracheophyta</taxon>
        <taxon>Spermatophyta</taxon>
        <taxon>Magnoliopsida</taxon>
        <taxon>eudicotyledons</taxon>
        <taxon>Gunneridae</taxon>
        <taxon>Pentapetalae</taxon>
        <taxon>rosids</taxon>
        <taxon>malvids</taxon>
        <taxon>Brassicales</taxon>
        <taxon>Brassicaceae</taxon>
        <taxon>Camelineae</taxon>
        <taxon>Arabidopsis</taxon>
    </lineage>
</organism>
<dbReference type="PANTHER" id="PTHR31672">
    <property type="entry name" value="BNACNNG10540D PROTEIN"/>
    <property type="match status" value="1"/>
</dbReference>
<evidence type="ECO:0000313" key="2">
    <source>
        <dbReference type="EMBL" id="VYS57695.1"/>
    </source>
</evidence>
<evidence type="ECO:0000259" key="1">
    <source>
        <dbReference type="PROSITE" id="PS50181"/>
    </source>
</evidence>
<protein>
    <recommendedName>
        <fullName evidence="1">F-box domain-containing protein</fullName>
    </recommendedName>
</protein>
<dbReference type="SUPFAM" id="SSF81383">
    <property type="entry name" value="F-box domain"/>
    <property type="match status" value="1"/>
</dbReference>
<proteinExistence type="predicted"/>
<dbReference type="Pfam" id="PF07734">
    <property type="entry name" value="FBA_1"/>
    <property type="match status" value="1"/>
</dbReference>
<feature type="domain" description="F-box" evidence="1">
    <location>
        <begin position="1"/>
        <end position="46"/>
    </location>
</feature>
<dbReference type="AlphaFoldDB" id="A0A654F9Z3"/>
<reference evidence="2 3" key="1">
    <citation type="submission" date="2019-11" db="EMBL/GenBank/DDBJ databases">
        <authorList>
            <person name="Jiao W.-B."/>
            <person name="Schneeberger K."/>
        </authorList>
    </citation>
    <scope>NUCLEOTIDE SEQUENCE [LARGE SCALE GENOMIC DNA]</scope>
    <source>
        <strain evidence="3">cv. An-1</strain>
    </source>
</reference>
<dbReference type="Proteomes" id="UP000426265">
    <property type="component" value="Unassembled WGS sequence"/>
</dbReference>
<dbReference type="NCBIfam" id="TIGR01640">
    <property type="entry name" value="F_box_assoc_1"/>
    <property type="match status" value="1"/>
</dbReference>
<evidence type="ECO:0000313" key="3">
    <source>
        <dbReference type="Proteomes" id="UP000426265"/>
    </source>
</evidence>
<gene>
    <name evidence="2" type="ORF">AN1_LOCUS13144</name>
</gene>
<dbReference type="PROSITE" id="PS50181">
    <property type="entry name" value="FBOX"/>
    <property type="match status" value="1"/>
</dbReference>
<dbReference type="InterPro" id="IPR006527">
    <property type="entry name" value="F-box-assoc_dom_typ1"/>
</dbReference>
<accession>A0A654F9Z3</accession>
<dbReference type="PANTHER" id="PTHR31672:SF13">
    <property type="entry name" value="F-BOX PROTEIN CPR30-LIKE"/>
    <property type="match status" value="1"/>
</dbReference>
<dbReference type="EMBL" id="CACRSJ010000106">
    <property type="protein sequence ID" value="VYS57695.1"/>
    <property type="molecule type" value="Genomic_DNA"/>
</dbReference>
<dbReference type="InterPro" id="IPR011043">
    <property type="entry name" value="Gal_Oxase/kelch_b-propeller"/>
</dbReference>
<dbReference type="SUPFAM" id="SSF50965">
    <property type="entry name" value="Galactose oxidase, central domain"/>
    <property type="match status" value="1"/>
</dbReference>
<dbReference type="Pfam" id="PF00646">
    <property type="entry name" value="F-box"/>
    <property type="match status" value="1"/>
</dbReference>
<dbReference type="Gene3D" id="1.20.1280.50">
    <property type="match status" value="1"/>
</dbReference>
<dbReference type="CDD" id="cd22157">
    <property type="entry name" value="F-box_AtFBW1-like"/>
    <property type="match status" value="1"/>
</dbReference>
<dbReference type="InterPro" id="IPR017451">
    <property type="entry name" value="F-box-assoc_interact_dom"/>
</dbReference>
<dbReference type="InterPro" id="IPR036047">
    <property type="entry name" value="F-box-like_dom_sf"/>
</dbReference>
<dbReference type="ExpressionAtlas" id="A0A654F9Z3">
    <property type="expression patterns" value="baseline and differential"/>
</dbReference>
<name>A0A654F9Z3_ARATH</name>
<sequence>MMMPHLSEDLVEEILSRVPAISLKRLRYTCKQWNALFNDQRFSKKHRDKAPKTYLGLTLKDFRIYSMSSNLHGLLHNNNIDLLMEFKGKLSSLNDLNDFEISQIYPCDGLILCSTKRNTRLVVWNPCTGQTRWIKRRNRRMCDTFAFGYDNSKSSCLNNYKILRVCEKIKGQQFEYEIFEFSSNSWRVLDVNPNCIIEGRSVSVKGNSYWFATITKTHYFIRRFDFSSETFQKLPLPFHIFDYNDSTALSAFREEQLSVLHQSFDTKKMDIWVTNKIDETTGWSWSKFFTVRLINRLDYPISMMMKSPLSFFIDEKKNIILCYDKHREDTYKSLVLIVGKDKVYREFYYPESYELGRTYLCNYVPSLVQIKQSGLISTRKRKRKDFSS</sequence>